<name>A0A2V3TYH1_9HYPH</name>
<dbReference type="RefSeq" id="WP_110377032.1">
    <property type="nucleotide sequence ID" value="NZ_CAKNFM010000006.1"/>
</dbReference>
<feature type="transmembrane region" description="Helical" evidence="7">
    <location>
        <begin position="226"/>
        <end position="252"/>
    </location>
</feature>
<evidence type="ECO:0000256" key="3">
    <source>
        <dbReference type="ARBA" id="ARBA00022475"/>
    </source>
</evidence>
<evidence type="ECO:0000256" key="1">
    <source>
        <dbReference type="ARBA" id="ARBA00004651"/>
    </source>
</evidence>
<evidence type="ECO:0000256" key="7">
    <source>
        <dbReference type="RuleBase" id="RU363032"/>
    </source>
</evidence>
<dbReference type="Proteomes" id="UP000248021">
    <property type="component" value="Unassembled WGS sequence"/>
</dbReference>
<feature type="transmembrane region" description="Helical" evidence="7">
    <location>
        <begin position="12"/>
        <end position="31"/>
    </location>
</feature>
<evidence type="ECO:0000256" key="4">
    <source>
        <dbReference type="ARBA" id="ARBA00022692"/>
    </source>
</evidence>
<dbReference type="Pfam" id="PF19300">
    <property type="entry name" value="BPD_transp_1_N"/>
    <property type="match status" value="1"/>
</dbReference>
<feature type="transmembrane region" description="Helical" evidence="7">
    <location>
        <begin position="98"/>
        <end position="121"/>
    </location>
</feature>
<dbReference type="PROSITE" id="PS50928">
    <property type="entry name" value="ABC_TM1"/>
    <property type="match status" value="1"/>
</dbReference>
<keyword evidence="2 7" id="KW-0813">Transport</keyword>
<feature type="transmembrane region" description="Helical" evidence="7">
    <location>
        <begin position="272"/>
        <end position="298"/>
    </location>
</feature>
<dbReference type="Pfam" id="PF00528">
    <property type="entry name" value="BPD_transp_1"/>
    <property type="match status" value="1"/>
</dbReference>
<dbReference type="CDD" id="cd06261">
    <property type="entry name" value="TM_PBP2"/>
    <property type="match status" value="1"/>
</dbReference>
<dbReference type="Gene3D" id="1.10.3720.10">
    <property type="entry name" value="MetI-like"/>
    <property type="match status" value="1"/>
</dbReference>
<feature type="transmembrane region" description="Helical" evidence="7">
    <location>
        <begin position="133"/>
        <end position="158"/>
    </location>
</feature>
<keyword evidence="9" id="KW-1185">Reference proteome</keyword>
<evidence type="ECO:0000256" key="5">
    <source>
        <dbReference type="ARBA" id="ARBA00022989"/>
    </source>
</evidence>
<sequence>MFGFATVKILRAIITLWAVMTFAFVFMRLTGDPARELLPDNATEEVIALFRARWGLDQTLWTQYVVYITNLMRGDFGQSLANGREALTVVLERLPATLTLTGTAFALVLAIGIPGGVIAALNRGRPLDQGMMLFCSLGYSLPNFVLGVTLIFLLAVGLRWLPSSGSATPAHLVMPVITLGFSGAAVIARFTRSAVLEVLEQPYVRAAIAAGETRGQAILNHVLPNAAIPIVTIIGFSLGGLVGGSIIVEQVFGWPGVGRLLVDVVGLRDLAVVQALVMLFATTMTLANLSVDLAYGFLNPKIRRRH</sequence>
<gene>
    <name evidence="8" type="ORF">C7450_11193</name>
</gene>
<dbReference type="InterPro" id="IPR000515">
    <property type="entry name" value="MetI-like"/>
</dbReference>
<keyword evidence="3" id="KW-1003">Cell membrane</keyword>
<dbReference type="OrthoDB" id="9807402at2"/>
<keyword evidence="4 7" id="KW-0812">Transmembrane</keyword>
<comment type="similarity">
    <text evidence="7">Belongs to the binding-protein-dependent transport system permease family.</text>
</comment>
<evidence type="ECO:0000313" key="8">
    <source>
        <dbReference type="EMBL" id="PXW54562.1"/>
    </source>
</evidence>
<evidence type="ECO:0000256" key="2">
    <source>
        <dbReference type="ARBA" id="ARBA00022448"/>
    </source>
</evidence>
<dbReference type="SUPFAM" id="SSF161098">
    <property type="entry name" value="MetI-like"/>
    <property type="match status" value="1"/>
</dbReference>
<reference evidence="8 9" key="1">
    <citation type="submission" date="2018-05" db="EMBL/GenBank/DDBJ databases">
        <title>Genomic Encyclopedia of Type Strains, Phase IV (KMG-IV): sequencing the most valuable type-strain genomes for metagenomic binning, comparative biology and taxonomic classification.</title>
        <authorList>
            <person name="Goeker M."/>
        </authorList>
    </citation>
    <scope>NUCLEOTIDE SEQUENCE [LARGE SCALE GENOMIC DNA]</scope>
    <source>
        <strain evidence="8 9">DSM 6462</strain>
    </source>
</reference>
<dbReference type="EMBL" id="QJJK01000011">
    <property type="protein sequence ID" value="PXW54562.1"/>
    <property type="molecule type" value="Genomic_DNA"/>
</dbReference>
<keyword evidence="6 7" id="KW-0472">Membrane</keyword>
<accession>A0A2V3TYH1</accession>
<organism evidence="8 9">
    <name type="scientific">Chelatococcus asaccharovorans</name>
    <dbReference type="NCBI Taxonomy" id="28210"/>
    <lineage>
        <taxon>Bacteria</taxon>
        <taxon>Pseudomonadati</taxon>
        <taxon>Pseudomonadota</taxon>
        <taxon>Alphaproteobacteria</taxon>
        <taxon>Hyphomicrobiales</taxon>
        <taxon>Chelatococcaceae</taxon>
        <taxon>Chelatococcus</taxon>
    </lineage>
</organism>
<dbReference type="GO" id="GO:0005886">
    <property type="term" value="C:plasma membrane"/>
    <property type="evidence" value="ECO:0007669"/>
    <property type="project" value="UniProtKB-SubCell"/>
</dbReference>
<dbReference type="PANTHER" id="PTHR43163">
    <property type="entry name" value="DIPEPTIDE TRANSPORT SYSTEM PERMEASE PROTEIN DPPB-RELATED"/>
    <property type="match status" value="1"/>
</dbReference>
<dbReference type="AlphaFoldDB" id="A0A2V3TYH1"/>
<dbReference type="PANTHER" id="PTHR43163:SF6">
    <property type="entry name" value="DIPEPTIDE TRANSPORT SYSTEM PERMEASE PROTEIN DPPB-RELATED"/>
    <property type="match status" value="1"/>
</dbReference>
<comment type="caution">
    <text evidence="8">The sequence shown here is derived from an EMBL/GenBank/DDBJ whole genome shotgun (WGS) entry which is preliminary data.</text>
</comment>
<dbReference type="InterPro" id="IPR045621">
    <property type="entry name" value="BPD_transp_1_N"/>
</dbReference>
<evidence type="ECO:0000313" key="9">
    <source>
        <dbReference type="Proteomes" id="UP000248021"/>
    </source>
</evidence>
<keyword evidence="5 7" id="KW-1133">Transmembrane helix</keyword>
<protein>
    <submittedName>
        <fullName evidence="8">Peptide/nickel transport system permease protein</fullName>
    </submittedName>
</protein>
<comment type="subcellular location">
    <subcellularLocation>
        <location evidence="1 7">Cell membrane</location>
        <topology evidence="1 7">Multi-pass membrane protein</topology>
    </subcellularLocation>
</comment>
<dbReference type="InterPro" id="IPR035906">
    <property type="entry name" value="MetI-like_sf"/>
</dbReference>
<evidence type="ECO:0000256" key="6">
    <source>
        <dbReference type="ARBA" id="ARBA00023136"/>
    </source>
</evidence>
<feature type="transmembrane region" description="Helical" evidence="7">
    <location>
        <begin position="170"/>
        <end position="190"/>
    </location>
</feature>
<proteinExistence type="inferred from homology"/>
<dbReference type="GO" id="GO:0071916">
    <property type="term" value="F:dipeptide transmembrane transporter activity"/>
    <property type="evidence" value="ECO:0007669"/>
    <property type="project" value="TreeGrafter"/>
</dbReference>